<keyword evidence="3" id="KW-1185">Reference proteome</keyword>
<name>A0ABV8RH19_9SPHN</name>
<evidence type="ECO:0000256" key="1">
    <source>
        <dbReference type="SAM" id="SignalP"/>
    </source>
</evidence>
<reference evidence="3" key="1">
    <citation type="journal article" date="2019" name="Int. J. Syst. Evol. Microbiol.">
        <title>The Global Catalogue of Microorganisms (GCM) 10K type strain sequencing project: providing services to taxonomists for standard genome sequencing and annotation.</title>
        <authorList>
            <consortium name="The Broad Institute Genomics Platform"/>
            <consortium name="The Broad Institute Genome Sequencing Center for Infectious Disease"/>
            <person name="Wu L."/>
            <person name="Ma J."/>
        </authorList>
    </citation>
    <scope>NUCLEOTIDE SEQUENCE [LARGE SCALE GENOMIC DNA]</scope>
    <source>
        <strain evidence="3">CECT 8531</strain>
    </source>
</reference>
<dbReference type="CDD" id="cd07342">
    <property type="entry name" value="M48C_Oma1_like"/>
    <property type="match status" value="1"/>
</dbReference>
<evidence type="ECO:0000313" key="2">
    <source>
        <dbReference type="EMBL" id="MFC4292742.1"/>
    </source>
</evidence>
<protein>
    <submittedName>
        <fullName evidence="2">Peptidase M48, Ste24p</fullName>
    </submittedName>
</protein>
<keyword evidence="1" id="KW-0732">Signal</keyword>
<feature type="signal peptide" evidence="1">
    <location>
        <begin position="1"/>
        <end position="19"/>
    </location>
</feature>
<comment type="caution">
    <text evidence="2">The sequence shown here is derived from an EMBL/GenBank/DDBJ whole genome shotgun (WGS) entry which is preliminary data.</text>
</comment>
<dbReference type="InterPro" id="IPR051156">
    <property type="entry name" value="Mito/Outer_Membr_Metalloprot"/>
</dbReference>
<feature type="chain" id="PRO_5045849164" evidence="1">
    <location>
        <begin position="20"/>
        <end position="329"/>
    </location>
</feature>
<dbReference type="RefSeq" id="WP_381423684.1">
    <property type="nucleotide sequence ID" value="NZ_JBHSDH010000013.1"/>
</dbReference>
<dbReference type="EMBL" id="JBHSDH010000013">
    <property type="protein sequence ID" value="MFC4292742.1"/>
    <property type="molecule type" value="Genomic_DNA"/>
</dbReference>
<evidence type="ECO:0000313" key="3">
    <source>
        <dbReference type="Proteomes" id="UP001595887"/>
    </source>
</evidence>
<sequence length="329" mass="36118">MVRFLFLFLVLLLPAAAGAVPQQPDIDAYRALVALDKRIITTGYRLAGANAPFCKNRQHNPGWALHSYRQYPDRDTARAAFAFPMPVAIAALVDGGPADKAGLREGDSFTDLPGGIWWGGELIKHEPSFELTDMIGTRLAELLDGGEAVNLPIKTAADNRERTVALRPPAICASTFIISSDGKDDAGADGQYVRISAALAEYTPDPEEFAAIVAHELAHNILEHRKRLDGMKVKRGIGRMFGKSKKAILQTEVEADQLSVWLMVNAGYDPSAAVRFWQRRGPEKGLGLLSDGTHPGWRDRVKMLEAEIKLIEALDRRSLPYQPPLLAKM</sequence>
<organism evidence="2 3">
    <name type="scientific">Sphingorhabdus arenilitoris</name>
    <dbReference type="NCBI Taxonomy" id="1490041"/>
    <lineage>
        <taxon>Bacteria</taxon>
        <taxon>Pseudomonadati</taxon>
        <taxon>Pseudomonadota</taxon>
        <taxon>Alphaproteobacteria</taxon>
        <taxon>Sphingomonadales</taxon>
        <taxon>Sphingomonadaceae</taxon>
        <taxon>Sphingorhabdus</taxon>
    </lineage>
</organism>
<dbReference type="PANTHER" id="PTHR22726">
    <property type="entry name" value="METALLOENDOPEPTIDASE OMA1"/>
    <property type="match status" value="1"/>
</dbReference>
<dbReference type="Proteomes" id="UP001595887">
    <property type="component" value="Unassembled WGS sequence"/>
</dbReference>
<gene>
    <name evidence="2" type="ORF">ACFOWX_09990</name>
</gene>
<dbReference type="PANTHER" id="PTHR22726:SF18">
    <property type="entry name" value="PEPTIDASE M48 DOMAIN-CONTAINING PROTEIN"/>
    <property type="match status" value="1"/>
</dbReference>
<proteinExistence type="predicted"/>
<accession>A0ABV8RH19</accession>